<dbReference type="GO" id="GO:0051287">
    <property type="term" value="F:NAD binding"/>
    <property type="evidence" value="ECO:0007669"/>
    <property type="project" value="InterPro"/>
</dbReference>
<dbReference type="Gene3D" id="3.40.50.720">
    <property type="entry name" value="NAD(P)-binding Rossmann-like Domain"/>
    <property type="match status" value="1"/>
</dbReference>
<name>A0A2I1MBA6_9FIRM</name>
<dbReference type="SUPFAM" id="SSF52283">
    <property type="entry name" value="Formate/glycerate dehydrogenase catalytic domain-like"/>
    <property type="match status" value="1"/>
</dbReference>
<proteinExistence type="predicted"/>
<dbReference type="AlphaFoldDB" id="A0A2I1MBA6"/>
<feature type="domain" description="D-isomer specific 2-hydroxyacid dehydrogenase catalytic" evidence="1">
    <location>
        <begin position="4"/>
        <end position="78"/>
    </location>
</feature>
<accession>A0A2I1MBA6</accession>
<evidence type="ECO:0000313" key="2">
    <source>
        <dbReference type="EMBL" id="PKZ17414.1"/>
    </source>
</evidence>
<keyword evidence="3" id="KW-1185">Reference proteome</keyword>
<reference evidence="2 3" key="1">
    <citation type="submission" date="2017-12" db="EMBL/GenBank/DDBJ databases">
        <title>Phylogenetic diversity of female urinary microbiome.</title>
        <authorList>
            <person name="Thomas-White K."/>
            <person name="Wolfe A.J."/>
        </authorList>
    </citation>
    <scope>NUCLEOTIDE SEQUENCE [LARGE SCALE GENOMIC DNA]</scope>
    <source>
        <strain evidence="2 3">UMB0119</strain>
    </source>
</reference>
<dbReference type="RefSeq" id="WP_101539574.1">
    <property type="nucleotide sequence ID" value="NZ_CALTZC010000011.1"/>
</dbReference>
<dbReference type="Pfam" id="PF00389">
    <property type="entry name" value="2-Hacid_dh"/>
    <property type="match status" value="1"/>
</dbReference>
<dbReference type="InterPro" id="IPR006139">
    <property type="entry name" value="D-isomer_2_OHA_DH_cat_dom"/>
</dbReference>
<gene>
    <name evidence="2" type="ORF">CYJ34_01520</name>
</gene>
<organism evidence="2 3">
    <name type="scientific">Anaerococcus octavius</name>
    <dbReference type="NCBI Taxonomy" id="54007"/>
    <lineage>
        <taxon>Bacteria</taxon>
        <taxon>Bacillati</taxon>
        <taxon>Bacillota</taxon>
        <taxon>Tissierellia</taxon>
        <taxon>Tissierellales</taxon>
        <taxon>Peptoniphilaceae</taxon>
        <taxon>Anaerococcus</taxon>
    </lineage>
</organism>
<sequence>MKTIIFDPIPDEALEYAYDKPDEVIKWDEFSDEDLESFEACIIRVYKLDKEAIDKMPNLKIIAKHGVGVYSIDLDYVK</sequence>
<comment type="caution">
    <text evidence="2">The sequence shown here is derived from an EMBL/GenBank/DDBJ whole genome shotgun (WGS) entry which is preliminary data.</text>
</comment>
<evidence type="ECO:0000259" key="1">
    <source>
        <dbReference type="Pfam" id="PF00389"/>
    </source>
</evidence>
<dbReference type="GO" id="GO:0016616">
    <property type="term" value="F:oxidoreductase activity, acting on the CH-OH group of donors, NAD or NADP as acceptor"/>
    <property type="evidence" value="ECO:0007669"/>
    <property type="project" value="InterPro"/>
</dbReference>
<evidence type="ECO:0000313" key="3">
    <source>
        <dbReference type="Proteomes" id="UP000234335"/>
    </source>
</evidence>
<dbReference type="Proteomes" id="UP000234335">
    <property type="component" value="Unassembled WGS sequence"/>
</dbReference>
<protein>
    <recommendedName>
        <fullName evidence="1">D-isomer specific 2-hydroxyacid dehydrogenase catalytic domain-containing protein</fullName>
    </recommendedName>
</protein>
<dbReference type="EMBL" id="PKGS01000001">
    <property type="protein sequence ID" value="PKZ17414.1"/>
    <property type="molecule type" value="Genomic_DNA"/>
</dbReference>